<protein>
    <submittedName>
        <fullName evidence="1">Uncharacterized protein</fullName>
    </submittedName>
</protein>
<name>A0A7I4FIZ0_PHYPA</name>
<reference evidence="1 2" key="2">
    <citation type="journal article" date="2018" name="Plant J.">
        <title>The Physcomitrella patens chromosome-scale assembly reveals moss genome structure and evolution.</title>
        <authorList>
            <person name="Lang D."/>
            <person name="Ullrich K.K."/>
            <person name="Murat F."/>
            <person name="Fuchs J."/>
            <person name="Jenkins J."/>
            <person name="Haas F.B."/>
            <person name="Piednoel M."/>
            <person name="Gundlach H."/>
            <person name="Van Bel M."/>
            <person name="Meyberg R."/>
            <person name="Vives C."/>
            <person name="Morata J."/>
            <person name="Symeonidi A."/>
            <person name="Hiss M."/>
            <person name="Muchero W."/>
            <person name="Kamisugi Y."/>
            <person name="Saleh O."/>
            <person name="Blanc G."/>
            <person name="Decker E.L."/>
            <person name="van Gessel N."/>
            <person name="Grimwood J."/>
            <person name="Hayes R.D."/>
            <person name="Graham S.W."/>
            <person name="Gunter L.E."/>
            <person name="McDaniel S.F."/>
            <person name="Hoernstein S.N.W."/>
            <person name="Larsson A."/>
            <person name="Li F.W."/>
            <person name="Perroud P.F."/>
            <person name="Phillips J."/>
            <person name="Ranjan P."/>
            <person name="Rokshar D.S."/>
            <person name="Rothfels C.J."/>
            <person name="Schneider L."/>
            <person name="Shu S."/>
            <person name="Stevenson D.W."/>
            <person name="Thummler F."/>
            <person name="Tillich M."/>
            <person name="Villarreal Aguilar J.C."/>
            <person name="Widiez T."/>
            <person name="Wong G.K."/>
            <person name="Wymore A."/>
            <person name="Zhang Y."/>
            <person name="Zimmer A.D."/>
            <person name="Quatrano R.S."/>
            <person name="Mayer K.F.X."/>
            <person name="Goodstein D."/>
            <person name="Casacuberta J.M."/>
            <person name="Vandepoele K."/>
            <person name="Reski R."/>
            <person name="Cuming A.C."/>
            <person name="Tuskan G.A."/>
            <person name="Maumus F."/>
            <person name="Salse J."/>
            <person name="Schmutz J."/>
            <person name="Rensing S.A."/>
        </authorList>
    </citation>
    <scope>NUCLEOTIDE SEQUENCE [LARGE SCALE GENOMIC DNA]</scope>
    <source>
        <strain evidence="1 2">cv. Gransden 2004</strain>
    </source>
</reference>
<evidence type="ECO:0000313" key="2">
    <source>
        <dbReference type="Proteomes" id="UP000006727"/>
    </source>
</evidence>
<proteinExistence type="predicted"/>
<dbReference type="Gramene" id="Pp3c26_4770V3.2">
    <property type="protein sequence ID" value="Pp3c26_4770V3.2"/>
    <property type="gene ID" value="Pp3c26_4770"/>
</dbReference>
<reference evidence="1 2" key="1">
    <citation type="journal article" date="2008" name="Science">
        <title>The Physcomitrella genome reveals evolutionary insights into the conquest of land by plants.</title>
        <authorList>
            <person name="Rensing S."/>
            <person name="Lang D."/>
            <person name="Zimmer A."/>
            <person name="Terry A."/>
            <person name="Salamov A."/>
            <person name="Shapiro H."/>
            <person name="Nishiyama T."/>
            <person name="Perroud P.-F."/>
            <person name="Lindquist E."/>
            <person name="Kamisugi Y."/>
            <person name="Tanahashi T."/>
            <person name="Sakakibara K."/>
            <person name="Fujita T."/>
            <person name="Oishi K."/>
            <person name="Shin-I T."/>
            <person name="Kuroki Y."/>
            <person name="Toyoda A."/>
            <person name="Suzuki Y."/>
            <person name="Hashimoto A."/>
            <person name="Yamaguchi K."/>
            <person name="Sugano A."/>
            <person name="Kohara Y."/>
            <person name="Fujiyama A."/>
            <person name="Anterola A."/>
            <person name="Aoki S."/>
            <person name="Ashton N."/>
            <person name="Barbazuk W.B."/>
            <person name="Barker E."/>
            <person name="Bennetzen J."/>
            <person name="Bezanilla M."/>
            <person name="Blankenship R."/>
            <person name="Cho S.H."/>
            <person name="Dutcher S."/>
            <person name="Estelle M."/>
            <person name="Fawcett J.A."/>
            <person name="Gundlach H."/>
            <person name="Hanada K."/>
            <person name="Heyl A."/>
            <person name="Hicks K.A."/>
            <person name="Hugh J."/>
            <person name="Lohr M."/>
            <person name="Mayer K."/>
            <person name="Melkozernov A."/>
            <person name="Murata T."/>
            <person name="Nelson D."/>
            <person name="Pils B."/>
            <person name="Prigge M."/>
            <person name="Reiss B."/>
            <person name="Renner T."/>
            <person name="Rombauts S."/>
            <person name="Rushton P."/>
            <person name="Sanderfoot A."/>
            <person name="Schween G."/>
            <person name="Shiu S.-H."/>
            <person name="Stueber K."/>
            <person name="Theodoulou F.L."/>
            <person name="Tu H."/>
            <person name="Van de Peer Y."/>
            <person name="Verrier P.J."/>
            <person name="Waters E."/>
            <person name="Wood A."/>
            <person name="Yang L."/>
            <person name="Cove D."/>
            <person name="Cuming A."/>
            <person name="Hasebe M."/>
            <person name="Lucas S."/>
            <person name="Mishler D.B."/>
            <person name="Reski R."/>
            <person name="Grigoriev I."/>
            <person name="Quatrano R.S."/>
            <person name="Boore J.L."/>
        </authorList>
    </citation>
    <scope>NUCLEOTIDE SEQUENCE [LARGE SCALE GENOMIC DNA]</scope>
    <source>
        <strain evidence="1 2">cv. Gransden 2004</strain>
    </source>
</reference>
<reference evidence="1" key="3">
    <citation type="submission" date="2020-12" db="UniProtKB">
        <authorList>
            <consortium name="EnsemblPlants"/>
        </authorList>
    </citation>
    <scope>IDENTIFICATION</scope>
</reference>
<accession>A0A7I4FIZ0</accession>
<dbReference type="EMBL" id="ABEU02000026">
    <property type="status" value="NOT_ANNOTATED_CDS"/>
    <property type="molecule type" value="Genomic_DNA"/>
</dbReference>
<dbReference type="Proteomes" id="UP000006727">
    <property type="component" value="Chromosome 26"/>
</dbReference>
<dbReference type="AlphaFoldDB" id="A0A7I4FIZ0"/>
<dbReference type="EnsemblPlants" id="Pp3c26_4770V3.2">
    <property type="protein sequence ID" value="Pp3c26_4770V3.2"/>
    <property type="gene ID" value="Pp3c26_4770"/>
</dbReference>
<organism evidence="1 2">
    <name type="scientific">Physcomitrium patens</name>
    <name type="common">Spreading-leaved earth moss</name>
    <name type="synonym">Physcomitrella patens</name>
    <dbReference type="NCBI Taxonomy" id="3218"/>
    <lineage>
        <taxon>Eukaryota</taxon>
        <taxon>Viridiplantae</taxon>
        <taxon>Streptophyta</taxon>
        <taxon>Embryophyta</taxon>
        <taxon>Bryophyta</taxon>
        <taxon>Bryophytina</taxon>
        <taxon>Bryopsida</taxon>
        <taxon>Funariidae</taxon>
        <taxon>Funariales</taxon>
        <taxon>Funariaceae</taxon>
        <taxon>Physcomitrium</taxon>
    </lineage>
</organism>
<keyword evidence="2" id="KW-1185">Reference proteome</keyword>
<evidence type="ECO:0000313" key="1">
    <source>
        <dbReference type="EnsemblPlants" id="Pp3c26_4770V3.2"/>
    </source>
</evidence>
<sequence length="71" mass="7948">MALLSGSPALLPEHLRVLHPNFHHVLSLCPLLHTFRLHVGKLFPRTVLSAHGNHGGLEVGVRFCARTRLWI</sequence>